<dbReference type="FunFam" id="3.40.50.300:FF:000013">
    <property type="entry name" value="PhoH family ATPase"/>
    <property type="match status" value="1"/>
</dbReference>
<evidence type="ECO:0000256" key="3">
    <source>
        <dbReference type="ARBA" id="ARBA00022490"/>
    </source>
</evidence>
<evidence type="ECO:0000259" key="7">
    <source>
        <dbReference type="Pfam" id="PF02562"/>
    </source>
</evidence>
<dbReference type="GO" id="GO:0005524">
    <property type="term" value="F:ATP binding"/>
    <property type="evidence" value="ECO:0007669"/>
    <property type="project" value="UniProtKB-KW"/>
</dbReference>
<dbReference type="InterPro" id="IPR027417">
    <property type="entry name" value="P-loop_NTPase"/>
</dbReference>
<dbReference type="PANTHER" id="PTHR30473:SF1">
    <property type="entry name" value="PHOH-LIKE PROTEIN"/>
    <property type="match status" value="1"/>
</dbReference>
<dbReference type="Gene3D" id="3.40.50.300">
    <property type="entry name" value="P-loop containing nucleotide triphosphate hydrolases"/>
    <property type="match status" value="1"/>
</dbReference>
<evidence type="ECO:0000256" key="5">
    <source>
        <dbReference type="ARBA" id="ARBA00022840"/>
    </source>
</evidence>
<dbReference type="InterPro" id="IPR036612">
    <property type="entry name" value="KH_dom_type_1_sf"/>
</dbReference>
<reference evidence="8 9" key="1">
    <citation type="submission" date="2018-11" db="EMBL/GenBank/DDBJ databases">
        <title>Genomes From Bacteria Associated with the Canine Oral Cavity: a Test Case for Automated Genome-Based Taxonomic Assignment.</title>
        <authorList>
            <person name="Coil D.A."/>
            <person name="Jospin G."/>
            <person name="Darling A.E."/>
            <person name="Wallis C."/>
            <person name="Davis I.J."/>
            <person name="Harris S."/>
            <person name="Eisen J.A."/>
            <person name="Holcombe L.J."/>
            <person name="O'Flynn C."/>
        </authorList>
    </citation>
    <scope>NUCLEOTIDE SEQUENCE [LARGE SCALE GENOMIC DNA]</scope>
    <source>
        <strain evidence="8 9">OH887_COT-365</strain>
    </source>
</reference>
<evidence type="ECO:0000313" key="9">
    <source>
        <dbReference type="Proteomes" id="UP000280819"/>
    </source>
</evidence>
<comment type="caution">
    <text evidence="8">The sequence shown here is derived from an EMBL/GenBank/DDBJ whole genome shotgun (WGS) entry which is preliminary data.</text>
</comment>
<evidence type="ECO:0000256" key="2">
    <source>
        <dbReference type="ARBA" id="ARBA00010393"/>
    </source>
</evidence>
<dbReference type="GO" id="GO:0003723">
    <property type="term" value="F:RNA binding"/>
    <property type="evidence" value="ECO:0007669"/>
    <property type="project" value="InterPro"/>
</dbReference>
<accession>A0A3P1TD96</accession>
<protein>
    <recommendedName>
        <fullName evidence="6">PhoH-like protein</fullName>
    </recommendedName>
</protein>
<dbReference type="EMBL" id="RQZG01000001">
    <property type="protein sequence ID" value="RRD07431.1"/>
    <property type="molecule type" value="Genomic_DNA"/>
</dbReference>
<name>A0A3P1TD96_9ACTN</name>
<sequence length="308" mass="33484">MVTLLGPRDSYLAVLEDKLSADLHVRGHQVTVTGSPEGVQHAVEVITELVTIIRTGQGLTEETVERVIGMTADQVKPSEVLTADIISSRGRAVRPKTLNQKRYVDAIDSHTVVFGIGPAGTGKTYLAMAKAVQALQTKQVSRIILTRPAIEAGERLGFLPGTLTDKIDPYLRPLYDALHDMVDPEAVPKLLTSGTIEVAPLAYMRGRTLNDAFIILDEAQNTSSEQMKMFLTRLGFGSKVVVTGDITQVDLPSGVRSGLRQVTQILDGVEDIAFCTLTARDVVRHRLVGRIVAAYDQFDSIQQPGGKR</sequence>
<keyword evidence="3" id="KW-0963">Cytoplasm</keyword>
<dbReference type="InterPro" id="IPR051451">
    <property type="entry name" value="PhoH2-like"/>
</dbReference>
<keyword evidence="4" id="KW-0547">Nucleotide-binding</keyword>
<dbReference type="PANTHER" id="PTHR30473">
    <property type="entry name" value="PROTEIN PHOH"/>
    <property type="match status" value="1"/>
</dbReference>
<evidence type="ECO:0000256" key="4">
    <source>
        <dbReference type="ARBA" id="ARBA00022741"/>
    </source>
</evidence>
<evidence type="ECO:0000256" key="1">
    <source>
        <dbReference type="ARBA" id="ARBA00004496"/>
    </source>
</evidence>
<comment type="similarity">
    <text evidence="2">Belongs to the PhoH family.</text>
</comment>
<dbReference type="RefSeq" id="WP_124842638.1">
    <property type="nucleotide sequence ID" value="NZ_JAUNKP010000001.1"/>
</dbReference>
<dbReference type="Pfam" id="PF02562">
    <property type="entry name" value="PhoH"/>
    <property type="match status" value="1"/>
</dbReference>
<dbReference type="Proteomes" id="UP000280819">
    <property type="component" value="Unassembled WGS sequence"/>
</dbReference>
<dbReference type="OrthoDB" id="9805148at2"/>
<keyword evidence="5" id="KW-0067">ATP-binding</keyword>
<evidence type="ECO:0000256" key="6">
    <source>
        <dbReference type="ARBA" id="ARBA00039970"/>
    </source>
</evidence>
<gene>
    <name evidence="8" type="ORF">EII34_02075</name>
</gene>
<comment type="subcellular location">
    <subcellularLocation>
        <location evidence="1">Cytoplasm</location>
    </subcellularLocation>
</comment>
<dbReference type="AlphaFoldDB" id="A0A3P1TD96"/>
<dbReference type="InterPro" id="IPR003714">
    <property type="entry name" value="PhoH"/>
</dbReference>
<organism evidence="8 9">
    <name type="scientific">Arachnia propionica</name>
    <dbReference type="NCBI Taxonomy" id="1750"/>
    <lineage>
        <taxon>Bacteria</taxon>
        <taxon>Bacillati</taxon>
        <taxon>Actinomycetota</taxon>
        <taxon>Actinomycetes</taxon>
        <taxon>Propionibacteriales</taxon>
        <taxon>Propionibacteriaceae</taxon>
        <taxon>Arachnia</taxon>
    </lineage>
</organism>
<dbReference type="SUPFAM" id="SSF52540">
    <property type="entry name" value="P-loop containing nucleoside triphosphate hydrolases"/>
    <property type="match status" value="1"/>
</dbReference>
<dbReference type="SUPFAM" id="SSF54791">
    <property type="entry name" value="Eukaryotic type KH-domain (KH-domain type I)"/>
    <property type="match status" value="1"/>
</dbReference>
<proteinExistence type="inferred from homology"/>
<evidence type="ECO:0000313" key="8">
    <source>
        <dbReference type="EMBL" id="RRD07431.1"/>
    </source>
</evidence>
<feature type="domain" description="PhoH-like protein" evidence="7">
    <location>
        <begin position="93"/>
        <end position="296"/>
    </location>
</feature>
<dbReference type="GO" id="GO:0005829">
    <property type="term" value="C:cytosol"/>
    <property type="evidence" value="ECO:0007669"/>
    <property type="project" value="TreeGrafter"/>
</dbReference>